<evidence type="ECO:0000313" key="1">
    <source>
        <dbReference type="EMBL" id="CAF0689921.1"/>
    </source>
</evidence>
<evidence type="ECO:0000313" key="2">
    <source>
        <dbReference type="Proteomes" id="UP000663859"/>
    </source>
</evidence>
<name>A0A8J2BKR1_9BACT</name>
<sequence length="190" mass="21781">MGFRWRVGRSCGRVYHPFAMSSGSLGESRSCRFAHCRRDSGDVFWTHGGQYWDDHRAFTRDRYPVTLRQLWRNVSGHLSWGDRTRTERMRAWSPAPVEAVLLAGFFGGPVGPKGEGVFSRWFSWVRCFLCLATGTQDRLYFLRDDLSDRVLQEASGEPMRGLPCFSTSYGVLSVLKKRAKLKRFSSVVNL</sequence>
<accession>A0A8J2BKR1</accession>
<dbReference type="AlphaFoldDB" id="A0A8J2BKR1"/>
<gene>
    <name evidence="1" type="ORF">MPNT_10434</name>
</gene>
<protein>
    <submittedName>
        <fullName evidence="1">Uncharacterized protein</fullName>
    </submittedName>
</protein>
<dbReference type="Proteomes" id="UP000663859">
    <property type="component" value="Unassembled WGS sequence"/>
</dbReference>
<organism evidence="1 2">
    <name type="scientific">Candidatus Methylacidithermus pantelleriae</name>
    <dbReference type="NCBI Taxonomy" id="2744239"/>
    <lineage>
        <taxon>Bacteria</taxon>
        <taxon>Pseudomonadati</taxon>
        <taxon>Verrucomicrobiota</taxon>
        <taxon>Methylacidiphilae</taxon>
        <taxon>Methylacidiphilales</taxon>
        <taxon>Methylacidiphilaceae</taxon>
        <taxon>Candidatus Methylacidithermus</taxon>
    </lineage>
</organism>
<dbReference type="EMBL" id="CAJNOB010000001">
    <property type="protein sequence ID" value="CAF0689921.1"/>
    <property type="molecule type" value="Genomic_DNA"/>
</dbReference>
<keyword evidence="2" id="KW-1185">Reference proteome</keyword>
<comment type="caution">
    <text evidence="1">The sequence shown here is derived from an EMBL/GenBank/DDBJ whole genome shotgun (WGS) entry which is preliminary data.</text>
</comment>
<proteinExistence type="predicted"/>
<reference evidence="1" key="1">
    <citation type="submission" date="2021-02" db="EMBL/GenBank/DDBJ databases">
        <authorList>
            <person name="Cremers G."/>
            <person name="Picone N."/>
        </authorList>
    </citation>
    <scope>NUCLEOTIDE SEQUENCE</scope>
    <source>
        <strain evidence="1">PQ17</strain>
    </source>
</reference>